<dbReference type="GO" id="GO:0009249">
    <property type="term" value="P:protein lipoylation"/>
    <property type="evidence" value="ECO:0007669"/>
    <property type="project" value="TreeGrafter"/>
</dbReference>
<evidence type="ECO:0000256" key="2">
    <source>
        <dbReference type="ARBA" id="ARBA00022823"/>
    </source>
</evidence>
<dbReference type="HAMAP" id="MF_00272">
    <property type="entry name" value="GcvH"/>
    <property type="match status" value="1"/>
</dbReference>
<dbReference type="NCBIfam" id="NF002270">
    <property type="entry name" value="PRK01202.1"/>
    <property type="match status" value="1"/>
</dbReference>
<dbReference type="Pfam" id="PF01597">
    <property type="entry name" value="GCV_H"/>
    <property type="match status" value="1"/>
</dbReference>
<dbReference type="PANTHER" id="PTHR11715:SF3">
    <property type="entry name" value="GLYCINE CLEAVAGE SYSTEM H PROTEIN-RELATED"/>
    <property type="match status" value="1"/>
</dbReference>
<gene>
    <name evidence="3" type="primary">gcvH</name>
    <name evidence="6" type="ORF">AMJ40_01920</name>
</gene>
<feature type="modified residue" description="N6-lipoyllysine" evidence="3 4">
    <location>
        <position position="63"/>
    </location>
</feature>
<dbReference type="PROSITE" id="PS50968">
    <property type="entry name" value="BIOTINYL_LIPOYL"/>
    <property type="match status" value="1"/>
</dbReference>
<dbReference type="CDD" id="cd06848">
    <property type="entry name" value="GCS_H"/>
    <property type="match status" value="1"/>
</dbReference>
<dbReference type="PATRIC" id="fig|1703771.3.peg.203"/>
<dbReference type="AlphaFoldDB" id="A0A0S7WKP3"/>
<comment type="similarity">
    <text evidence="1 3">Belongs to the GcvH family.</text>
</comment>
<accession>A0A0S7WKP3</accession>
<comment type="function">
    <text evidence="3">The glycine cleavage system catalyzes the degradation of glycine. The H protein shuttles the methylamine group of glycine from the P protein to the T protein.</text>
</comment>
<reference evidence="6 7" key="1">
    <citation type="journal article" date="2015" name="Microbiome">
        <title>Genomic resolution of linkages in carbon, nitrogen, and sulfur cycling among widespread estuary sediment bacteria.</title>
        <authorList>
            <person name="Baker B.J."/>
            <person name="Lazar C.S."/>
            <person name="Teske A.P."/>
            <person name="Dick G.J."/>
        </authorList>
    </citation>
    <scope>NUCLEOTIDE SEQUENCE [LARGE SCALE GENOMIC DNA]</scope>
    <source>
        <strain evidence="6">DG_26</strain>
    </source>
</reference>
<comment type="caution">
    <text evidence="6">The sequence shown here is derived from an EMBL/GenBank/DDBJ whole genome shotgun (WGS) entry which is preliminary data.</text>
</comment>
<comment type="cofactor">
    <cofactor evidence="3">
        <name>(R)-lipoate</name>
        <dbReference type="ChEBI" id="CHEBI:83088"/>
    </cofactor>
    <text evidence="3">Binds 1 lipoyl cofactor covalently.</text>
</comment>
<dbReference type="InterPro" id="IPR017453">
    <property type="entry name" value="GCV_H_sub"/>
</dbReference>
<evidence type="ECO:0000256" key="3">
    <source>
        <dbReference type="HAMAP-Rule" id="MF_00272"/>
    </source>
</evidence>
<dbReference type="GO" id="GO:0005737">
    <property type="term" value="C:cytoplasm"/>
    <property type="evidence" value="ECO:0007669"/>
    <property type="project" value="TreeGrafter"/>
</dbReference>
<dbReference type="SUPFAM" id="SSF51230">
    <property type="entry name" value="Single hybrid motif"/>
    <property type="match status" value="1"/>
</dbReference>
<dbReference type="Gene3D" id="2.40.50.100">
    <property type="match status" value="1"/>
</dbReference>
<protein>
    <recommendedName>
        <fullName evidence="3">Glycine cleavage system H protein</fullName>
    </recommendedName>
</protein>
<dbReference type="InterPro" id="IPR002930">
    <property type="entry name" value="GCV_H"/>
</dbReference>
<feature type="domain" description="Lipoyl-binding" evidence="5">
    <location>
        <begin position="22"/>
        <end position="104"/>
    </location>
</feature>
<organism evidence="6 7">
    <name type="scientific">candidate division TA06 bacterium DG_26</name>
    <dbReference type="NCBI Taxonomy" id="1703771"/>
    <lineage>
        <taxon>Bacteria</taxon>
        <taxon>Bacteria division TA06</taxon>
    </lineage>
</organism>
<sequence>MVIPKELKYTKEHEWVKVEGNVATIGITDYAQEQLSDIVYLELPAPGTKAVQMKPLGTIEAVKAVTDIYAPLSGEVSEVNEEVKNSPGTINQDPYGAGWILKLKVSDSKELGNLLSSADYEKLLGEAH</sequence>
<name>A0A0S7WKP3_UNCT6</name>
<dbReference type="GO" id="GO:0019464">
    <property type="term" value="P:glycine decarboxylation via glycine cleavage system"/>
    <property type="evidence" value="ECO:0007669"/>
    <property type="project" value="UniProtKB-UniRule"/>
</dbReference>
<evidence type="ECO:0000256" key="4">
    <source>
        <dbReference type="PIRSR" id="PIRSR617453-50"/>
    </source>
</evidence>
<proteinExistence type="inferred from homology"/>
<dbReference type="NCBIfam" id="TIGR00527">
    <property type="entry name" value="gcvH"/>
    <property type="match status" value="1"/>
</dbReference>
<dbReference type="InterPro" id="IPR011053">
    <property type="entry name" value="Single_hybrid_motif"/>
</dbReference>
<evidence type="ECO:0000313" key="6">
    <source>
        <dbReference type="EMBL" id="KPJ50740.1"/>
    </source>
</evidence>
<dbReference type="InterPro" id="IPR033753">
    <property type="entry name" value="GCV_H/Fam206"/>
</dbReference>
<comment type="subunit">
    <text evidence="3">The glycine cleavage system is composed of four proteins: P, T, L and H.</text>
</comment>
<dbReference type="GO" id="GO:0005960">
    <property type="term" value="C:glycine cleavage complex"/>
    <property type="evidence" value="ECO:0007669"/>
    <property type="project" value="InterPro"/>
</dbReference>
<evidence type="ECO:0000313" key="7">
    <source>
        <dbReference type="Proteomes" id="UP000051124"/>
    </source>
</evidence>
<keyword evidence="2 3" id="KW-0450">Lipoyl</keyword>
<evidence type="ECO:0000259" key="5">
    <source>
        <dbReference type="PROSITE" id="PS50968"/>
    </source>
</evidence>
<dbReference type="EMBL" id="LIZT01000013">
    <property type="protein sequence ID" value="KPJ50740.1"/>
    <property type="molecule type" value="Genomic_DNA"/>
</dbReference>
<dbReference type="PANTHER" id="PTHR11715">
    <property type="entry name" value="GLYCINE CLEAVAGE SYSTEM H PROTEIN"/>
    <property type="match status" value="1"/>
</dbReference>
<evidence type="ECO:0000256" key="1">
    <source>
        <dbReference type="ARBA" id="ARBA00009249"/>
    </source>
</evidence>
<dbReference type="Proteomes" id="UP000051124">
    <property type="component" value="Unassembled WGS sequence"/>
</dbReference>
<dbReference type="InterPro" id="IPR000089">
    <property type="entry name" value="Biotin_lipoyl"/>
</dbReference>